<protein>
    <submittedName>
        <fullName evidence="1">Uncharacterized protein</fullName>
    </submittedName>
</protein>
<evidence type="ECO:0000313" key="2">
    <source>
        <dbReference type="EMBL" id="CSB91759.1"/>
    </source>
</evidence>
<evidence type="ECO:0000313" key="3">
    <source>
        <dbReference type="Proteomes" id="UP000041770"/>
    </source>
</evidence>
<name>A0A655QC91_VIBCL</name>
<evidence type="ECO:0000313" key="1">
    <source>
        <dbReference type="EMBL" id="CSA48490.1"/>
    </source>
</evidence>
<reference evidence="3 4" key="1">
    <citation type="submission" date="2015-07" db="EMBL/GenBank/DDBJ databases">
        <authorList>
            <consortium name="Pathogen Informatics"/>
        </authorList>
    </citation>
    <scope>NUCLEOTIDE SEQUENCE [LARGE SCALE GENOMIC DNA]</scope>
    <source>
        <strain evidence="2 3">A316</strain>
        <strain evidence="1 4">A51</strain>
    </source>
</reference>
<evidence type="ECO:0000313" key="4">
    <source>
        <dbReference type="Proteomes" id="UP000044806"/>
    </source>
</evidence>
<proteinExistence type="predicted"/>
<dbReference type="EMBL" id="CWQY01000001">
    <property type="protein sequence ID" value="CSB91759.1"/>
    <property type="molecule type" value="Genomic_DNA"/>
</dbReference>
<accession>A0A655QC91</accession>
<sequence length="92" mass="10819">MAHRFDIVQLTFHGWARIKNVDVIATGETLFLKQYQGRSRVFMHLTNHRLRFFAQQVDVNWQFGHQVSDKAFFANSSQIIGQSEINREKVLL</sequence>
<organism evidence="1 4">
    <name type="scientific">Vibrio cholerae</name>
    <dbReference type="NCBI Taxonomy" id="666"/>
    <lineage>
        <taxon>Bacteria</taxon>
        <taxon>Pseudomonadati</taxon>
        <taxon>Pseudomonadota</taxon>
        <taxon>Gammaproteobacteria</taxon>
        <taxon>Vibrionales</taxon>
        <taxon>Vibrionaceae</taxon>
        <taxon>Vibrio</taxon>
    </lineage>
</organism>
<dbReference type="Proteomes" id="UP000044806">
    <property type="component" value="Unassembled WGS sequence"/>
</dbReference>
<dbReference type="EMBL" id="CWOW01000007">
    <property type="protein sequence ID" value="CSA48490.1"/>
    <property type="molecule type" value="Genomic_DNA"/>
</dbReference>
<dbReference type="AlphaFoldDB" id="A0A655QC91"/>
<dbReference type="Proteomes" id="UP000041770">
    <property type="component" value="Unassembled WGS sequence"/>
</dbReference>
<gene>
    <name evidence="1" type="ORF">ERS013165_01705</name>
    <name evidence="2" type="ORF">ERS013200_00022</name>
</gene>